<comment type="caution">
    <text evidence="2">The sequence shown here is derived from an EMBL/GenBank/DDBJ whole genome shotgun (WGS) entry which is preliminary data.</text>
</comment>
<dbReference type="AlphaFoldDB" id="A0A6L7HVS3"/>
<dbReference type="Pfam" id="PF00561">
    <property type="entry name" value="Abhydrolase_1"/>
    <property type="match status" value="1"/>
</dbReference>
<dbReference type="PANTHER" id="PTHR37946:SF1">
    <property type="entry name" value="SLL1969 PROTEIN"/>
    <property type="match status" value="1"/>
</dbReference>
<name>A0A6L7HVS3_9GAMM</name>
<dbReference type="InterPro" id="IPR029058">
    <property type="entry name" value="AB_hydrolase_fold"/>
</dbReference>
<feature type="domain" description="AB hydrolase-1" evidence="1">
    <location>
        <begin position="15"/>
        <end position="106"/>
    </location>
</feature>
<dbReference type="EMBL" id="WRPA01000005">
    <property type="protein sequence ID" value="MXR68457.1"/>
    <property type="molecule type" value="Genomic_DNA"/>
</dbReference>
<dbReference type="GO" id="GO:0016787">
    <property type="term" value="F:hydrolase activity"/>
    <property type="evidence" value="ECO:0007669"/>
    <property type="project" value="UniProtKB-KW"/>
</dbReference>
<gene>
    <name evidence="2" type="ORF">GNT65_07190</name>
</gene>
<keyword evidence="3" id="KW-1185">Reference proteome</keyword>
<protein>
    <submittedName>
        <fullName evidence="2">Alpha/beta hydrolase</fullName>
    </submittedName>
</protein>
<dbReference type="SUPFAM" id="SSF53474">
    <property type="entry name" value="alpha/beta-Hydrolases"/>
    <property type="match status" value="1"/>
</dbReference>
<proteinExistence type="predicted"/>
<keyword evidence="2" id="KW-0378">Hydrolase</keyword>
<dbReference type="InterPro" id="IPR000073">
    <property type="entry name" value="AB_hydrolase_1"/>
</dbReference>
<evidence type="ECO:0000313" key="2">
    <source>
        <dbReference type="EMBL" id="MXR68457.1"/>
    </source>
</evidence>
<sequence length="221" mass="24219">MTRSHSAMQPHNESVILLHGLARSRNSMEKMERALSAQGYQCVNLGYPSTQFDIETLAGEHIDKALSQCRGERVHFVTHSMGGILVRQYLSQQSLPALGRVVMLGPPNCGSEVVDSLKTFPGFKWINGPAGLQLGTEEDSVPNRLGKAHFELGVIAGCRSVNLLLSTLLPGPNDGKVSVARTRLEGMRDHISLAVTHPFMMNNPSVIAQTKHFLAHGRFKR</sequence>
<evidence type="ECO:0000259" key="1">
    <source>
        <dbReference type="Pfam" id="PF00561"/>
    </source>
</evidence>
<reference evidence="2 3" key="1">
    <citation type="submission" date="2019-12" db="EMBL/GenBank/DDBJ databases">
        <title>Shewanella insulae sp. nov., isolated from a tidal flat.</title>
        <authorList>
            <person name="Yoon J.-H."/>
        </authorList>
    </citation>
    <scope>NUCLEOTIDE SEQUENCE [LARGE SCALE GENOMIC DNA]</scope>
    <source>
        <strain evidence="2 3">JBTF-M18</strain>
    </source>
</reference>
<dbReference type="Proteomes" id="UP000474778">
    <property type="component" value="Unassembled WGS sequence"/>
</dbReference>
<dbReference type="Gene3D" id="3.40.50.1820">
    <property type="entry name" value="alpha/beta hydrolase"/>
    <property type="match status" value="1"/>
</dbReference>
<accession>A0A6L7HVS3</accession>
<organism evidence="2 3">
    <name type="scientific">Shewanella insulae</name>
    <dbReference type="NCBI Taxonomy" id="2681496"/>
    <lineage>
        <taxon>Bacteria</taxon>
        <taxon>Pseudomonadati</taxon>
        <taxon>Pseudomonadota</taxon>
        <taxon>Gammaproteobacteria</taxon>
        <taxon>Alteromonadales</taxon>
        <taxon>Shewanellaceae</taxon>
        <taxon>Shewanella</taxon>
    </lineage>
</organism>
<evidence type="ECO:0000313" key="3">
    <source>
        <dbReference type="Proteomes" id="UP000474778"/>
    </source>
</evidence>
<dbReference type="PANTHER" id="PTHR37946">
    <property type="entry name" value="SLL1969 PROTEIN"/>
    <property type="match status" value="1"/>
</dbReference>